<dbReference type="EMBL" id="CP000492">
    <property type="protein sequence ID" value="ABL64350.1"/>
    <property type="molecule type" value="Genomic_DNA"/>
</dbReference>
<dbReference type="Pfam" id="PF14384">
    <property type="entry name" value="BrnA_antitoxin"/>
    <property type="match status" value="1"/>
</dbReference>
<dbReference type="RefSeq" id="WP_011744186.1">
    <property type="nucleotide sequence ID" value="NC_008639.1"/>
</dbReference>
<protein>
    <submittedName>
        <fullName evidence="1">Uncharacterized protein</fullName>
    </submittedName>
</protein>
<organism evidence="1 2">
    <name type="scientific">Chlorobium phaeobacteroides (strain DSM 266 / SMG 266 / 2430)</name>
    <dbReference type="NCBI Taxonomy" id="290317"/>
    <lineage>
        <taxon>Bacteria</taxon>
        <taxon>Pseudomonadati</taxon>
        <taxon>Chlorobiota</taxon>
        <taxon>Chlorobiia</taxon>
        <taxon>Chlorobiales</taxon>
        <taxon>Chlorobiaceae</taxon>
        <taxon>Chlorobium/Pelodictyon group</taxon>
        <taxon>Chlorobium</taxon>
    </lineage>
</organism>
<evidence type="ECO:0000313" key="2">
    <source>
        <dbReference type="Proteomes" id="UP000008701"/>
    </source>
</evidence>
<dbReference type="KEGG" id="cph:Cpha266_0287"/>
<reference evidence="1 2" key="1">
    <citation type="submission" date="2006-12" db="EMBL/GenBank/DDBJ databases">
        <title>Complete sequence of Chlorobium phaeobacteroides DSM 266.</title>
        <authorList>
            <consortium name="US DOE Joint Genome Institute"/>
            <person name="Copeland A."/>
            <person name="Lucas S."/>
            <person name="Lapidus A."/>
            <person name="Barry K."/>
            <person name="Detter J.C."/>
            <person name="Glavina del Rio T."/>
            <person name="Hammon N."/>
            <person name="Israni S."/>
            <person name="Pitluck S."/>
            <person name="Goltsman E."/>
            <person name="Schmutz J."/>
            <person name="Larimer F."/>
            <person name="Land M."/>
            <person name="Hauser L."/>
            <person name="Mikhailova N."/>
            <person name="Li T."/>
            <person name="Overmann J."/>
            <person name="Bryant D.A."/>
            <person name="Richardson P."/>
        </authorList>
    </citation>
    <scope>NUCLEOTIDE SEQUENCE [LARGE SCALE GENOMIC DNA]</scope>
    <source>
        <strain evidence="1 2">DSM 266</strain>
    </source>
</reference>
<dbReference type="AlphaFoldDB" id="A1BD73"/>
<dbReference type="Proteomes" id="UP000008701">
    <property type="component" value="Chromosome"/>
</dbReference>
<evidence type="ECO:0000313" key="1">
    <source>
        <dbReference type="EMBL" id="ABL64350.1"/>
    </source>
</evidence>
<keyword evidence="2" id="KW-1185">Reference proteome</keyword>
<proteinExistence type="predicted"/>
<dbReference type="HOGENOM" id="CLU_140900_1_2_10"/>
<dbReference type="InterPro" id="IPR025528">
    <property type="entry name" value="BrnA_antitoxin"/>
</dbReference>
<accession>A1BD73</accession>
<gene>
    <name evidence="1" type="ordered locus">Cpha266_0287</name>
</gene>
<dbReference type="OrthoDB" id="361944at2"/>
<dbReference type="STRING" id="290317.Cpha266_0287"/>
<name>A1BD73_CHLPD</name>
<sequence length="107" mass="12285">MSRKERIVRYTDKELESMQVHGQDKSDWKSAAAISGKEIEAAVAGDEDETGMHIDWSSISAEPPRPKAVLNMRVDYDVLEFFRSQGKGYQKKINAVLRSYVEQKQRH</sequence>
<dbReference type="eggNOG" id="COG3514">
    <property type="taxonomic scope" value="Bacteria"/>
</dbReference>